<dbReference type="InterPro" id="IPR035994">
    <property type="entry name" value="Nucleoside_phosphorylase_sf"/>
</dbReference>
<feature type="binding site" description="in other chain" evidence="4">
    <location>
        <position position="24"/>
    </location>
    <ligand>
        <name>phosphate</name>
        <dbReference type="ChEBI" id="CHEBI:43474"/>
        <note>ligand shared between dimeric partners</note>
    </ligand>
</feature>
<sequence length="235" mass="25862">MSVHINATKGQIAEVVLMPGDPLRAKYIAEHYLTDVEQYNSVRNMFGYTGLYKGQRVSVQGSGMGIPSMMIYANELYTEFGVEKIIRIGSAGSIQPDVNVRDIVLAQGATTDSSIITNIFQGQVNFAPLASFDLLDKAYHLAKERGATVHVGNILSSDRFYNAELNKKKLQEYGVLAIEMEAAGLYALAAQHKKQALAIVTISDHILTGEETTAEEREKTFNEMMEIALETVHKG</sequence>
<proteinExistence type="inferred from homology"/>
<dbReference type="Gene3D" id="3.40.50.1580">
    <property type="entry name" value="Nucleoside phosphorylase domain"/>
    <property type="match status" value="1"/>
</dbReference>
<feature type="active site" description="Proton donor" evidence="4">
    <location>
        <position position="204"/>
    </location>
</feature>
<dbReference type="GO" id="GO:0006152">
    <property type="term" value="P:purine nucleoside catabolic process"/>
    <property type="evidence" value="ECO:0007669"/>
    <property type="project" value="TreeGrafter"/>
</dbReference>
<dbReference type="HOGENOM" id="CLU_068457_2_0_9"/>
<organism evidence="6 7">
    <name type="scientific">Granulicatella elegans ATCC 700633</name>
    <dbReference type="NCBI Taxonomy" id="626369"/>
    <lineage>
        <taxon>Bacteria</taxon>
        <taxon>Bacillati</taxon>
        <taxon>Bacillota</taxon>
        <taxon>Bacilli</taxon>
        <taxon>Lactobacillales</taxon>
        <taxon>Carnobacteriaceae</taxon>
        <taxon>Granulicatella</taxon>
    </lineage>
</organism>
<comment type="similarity">
    <text evidence="4">Belongs to the PNP/UDP phosphorylase family.</text>
</comment>
<protein>
    <recommendedName>
        <fullName evidence="4">Purine nucleoside phosphorylase DeoD-type</fullName>
        <shortName evidence="4">PNP</shortName>
        <ecNumber evidence="4">2.4.2.1</ecNumber>
    </recommendedName>
</protein>
<keyword evidence="2 4" id="KW-0808">Transferase</keyword>
<evidence type="ECO:0000256" key="4">
    <source>
        <dbReference type="HAMAP-Rule" id="MF_01627"/>
    </source>
</evidence>
<gene>
    <name evidence="4" type="primary">deoD</name>
    <name evidence="6" type="ORF">HMPREF0446_00416</name>
</gene>
<feature type="binding site" description="in other chain" evidence="4">
    <location>
        <begin position="87"/>
        <end position="90"/>
    </location>
    <ligand>
        <name>phosphate</name>
        <dbReference type="ChEBI" id="CHEBI:43474"/>
        <note>ligand shared between dimeric partners</note>
    </ligand>
</feature>
<comment type="subunit">
    <text evidence="4">Homohexamer; trimer of homodimers.</text>
</comment>
<evidence type="ECO:0000256" key="2">
    <source>
        <dbReference type="ARBA" id="ARBA00022679"/>
    </source>
</evidence>
<dbReference type="HAMAP" id="MF_01627">
    <property type="entry name" value="Pur_nucleosid_phosp"/>
    <property type="match status" value="1"/>
</dbReference>
<evidence type="ECO:0000259" key="5">
    <source>
        <dbReference type="Pfam" id="PF01048"/>
    </source>
</evidence>
<dbReference type="Proteomes" id="UP000002939">
    <property type="component" value="Unassembled WGS sequence"/>
</dbReference>
<dbReference type="EMBL" id="ACRF02000013">
    <property type="protein sequence ID" value="EEW93534.1"/>
    <property type="molecule type" value="Genomic_DNA"/>
</dbReference>
<dbReference type="AlphaFoldDB" id="D0BKD1"/>
<evidence type="ECO:0000256" key="1">
    <source>
        <dbReference type="ARBA" id="ARBA00022676"/>
    </source>
</evidence>
<comment type="catalytic activity">
    <reaction evidence="4">
        <text>a purine 2'-deoxy-D-ribonucleoside + phosphate = a purine nucleobase + 2-deoxy-alpha-D-ribose 1-phosphate</text>
        <dbReference type="Rhea" id="RHEA:36431"/>
        <dbReference type="ChEBI" id="CHEBI:26386"/>
        <dbReference type="ChEBI" id="CHEBI:43474"/>
        <dbReference type="ChEBI" id="CHEBI:57259"/>
        <dbReference type="ChEBI" id="CHEBI:142361"/>
        <dbReference type="EC" id="2.4.2.1"/>
    </reaction>
</comment>
<feature type="binding site" evidence="4">
    <location>
        <position position="4"/>
    </location>
    <ligand>
        <name>a purine D-ribonucleoside</name>
        <dbReference type="ChEBI" id="CHEBI:142355"/>
        <note>ligand shared between dimeric partners</note>
    </ligand>
</feature>
<evidence type="ECO:0000313" key="6">
    <source>
        <dbReference type="EMBL" id="EEW93534.1"/>
    </source>
</evidence>
<feature type="binding site" description="in other chain" evidence="4">
    <location>
        <begin position="203"/>
        <end position="204"/>
    </location>
    <ligand>
        <name>a purine D-ribonucleoside</name>
        <dbReference type="ChEBI" id="CHEBI:142355"/>
        <note>ligand shared between dimeric partners</note>
    </ligand>
</feature>
<dbReference type="PANTHER" id="PTHR43691">
    <property type="entry name" value="URIDINE PHOSPHORYLASE"/>
    <property type="match status" value="1"/>
</dbReference>
<reference evidence="6" key="2">
    <citation type="submission" date="2011-10" db="EMBL/GenBank/DDBJ databases">
        <title>The Genome Sequence of Granulicatella elegans ATCC 700633.</title>
        <authorList>
            <consortium name="The Broad Institute Genome Sequencing Platform"/>
            <consortium name="The Broad Institute Genome Sequencing Center for Infectious Disease"/>
            <person name="Earl A."/>
            <person name="Ward D."/>
            <person name="Feldgarden M."/>
            <person name="Gevers D."/>
            <person name="Sibley C.D."/>
            <person name="Field T.R."/>
            <person name="Grinwis M."/>
            <person name="Eshaghurshan C.S."/>
            <person name="Surette M.G."/>
            <person name="Young S.K."/>
            <person name="Zeng Q."/>
            <person name="Gargeya S."/>
            <person name="Fitzgerald M."/>
            <person name="Haas B."/>
            <person name="Abouelleil A."/>
            <person name="Alvarado L."/>
            <person name="Arachchi H.M."/>
            <person name="Berlin A."/>
            <person name="Brown A."/>
            <person name="Chapman S.B."/>
            <person name="Chen Z."/>
            <person name="Dunbar C."/>
            <person name="Freedman E."/>
            <person name="Gearin G."/>
            <person name="Goldberg J."/>
            <person name="Griggs A."/>
            <person name="Gujja S."/>
            <person name="Heiman D."/>
            <person name="Howarth C."/>
            <person name="Larson L."/>
            <person name="Lui A."/>
            <person name="MacDonald P.J.P."/>
            <person name="Montmayeur A."/>
            <person name="Murphy C."/>
            <person name="Neiman D."/>
            <person name="Pearson M."/>
            <person name="Priest M."/>
            <person name="Roberts A."/>
            <person name="Saif S."/>
            <person name="Shea T."/>
            <person name="Shenoy N."/>
            <person name="Sisk P."/>
            <person name="Stolte C."/>
            <person name="Sykes S."/>
            <person name="Wortman J."/>
            <person name="Nusbaum C."/>
            <person name="Birren B."/>
        </authorList>
    </citation>
    <scope>NUCLEOTIDE SEQUENCE [LARGE SCALE GENOMIC DNA]</scope>
    <source>
        <strain evidence="6">ATCC 700633</strain>
    </source>
</reference>
<accession>D0BKD1</accession>
<comment type="function">
    <text evidence="4">Catalyzes the reversible phosphorolytic breakdown of the N-glycosidic bond in the beta-(deoxy)ribonucleoside molecules, with the formation of the corresponding free purine bases and pentose-1-phosphate.</text>
</comment>
<dbReference type="SUPFAM" id="SSF53167">
    <property type="entry name" value="Purine and uridine phosphorylases"/>
    <property type="match status" value="1"/>
</dbReference>
<feature type="binding site" description="in other chain" evidence="4">
    <location>
        <begin position="179"/>
        <end position="181"/>
    </location>
    <ligand>
        <name>a purine D-ribonucleoside</name>
        <dbReference type="ChEBI" id="CHEBI:142355"/>
        <note>ligand shared between dimeric partners</note>
    </ligand>
</feature>
<feature type="domain" description="Nucleoside phosphorylase" evidence="5">
    <location>
        <begin position="15"/>
        <end position="227"/>
    </location>
</feature>
<dbReference type="GO" id="GO:0004731">
    <property type="term" value="F:purine-nucleoside phosphorylase activity"/>
    <property type="evidence" value="ECO:0007669"/>
    <property type="project" value="UniProtKB-UniRule"/>
</dbReference>
<comment type="catalytic activity">
    <reaction evidence="3">
        <text>uridine + phosphate = alpha-D-ribose 1-phosphate + uracil</text>
        <dbReference type="Rhea" id="RHEA:24388"/>
        <dbReference type="ChEBI" id="CHEBI:16704"/>
        <dbReference type="ChEBI" id="CHEBI:17568"/>
        <dbReference type="ChEBI" id="CHEBI:43474"/>
        <dbReference type="ChEBI" id="CHEBI:57720"/>
        <dbReference type="EC" id="2.4.2.3"/>
    </reaction>
</comment>
<dbReference type="OrthoDB" id="9782889at2"/>
<comment type="catalytic activity">
    <reaction evidence="4">
        <text>a purine D-ribonucleoside + phosphate = a purine nucleobase + alpha-D-ribose 1-phosphate</text>
        <dbReference type="Rhea" id="RHEA:19805"/>
        <dbReference type="ChEBI" id="CHEBI:26386"/>
        <dbReference type="ChEBI" id="CHEBI:43474"/>
        <dbReference type="ChEBI" id="CHEBI:57720"/>
        <dbReference type="ChEBI" id="CHEBI:142355"/>
        <dbReference type="EC" id="2.4.2.1"/>
    </reaction>
</comment>
<dbReference type="CDD" id="cd09006">
    <property type="entry name" value="PNP_EcPNPI-like"/>
    <property type="match status" value="1"/>
</dbReference>
<dbReference type="NCBIfam" id="NF004489">
    <property type="entry name" value="PRK05819.1"/>
    <property type="match status" value="1"/>
</dbReference>
<comment type="caution">
    <text evidence="6">The sequence shown here is derived from an EMBL/GenBank/DDBJ whole genome shotgun (WGS) entry which is preliminary data.</text>
</comment>
<dbReference type="STRING" id="626369.HMPREF0446_00416"/>
<dbReference type="Pfam" id="PF01048">
    <property type="entry name" value="PNP_UDP_1"/>
    <property type="match status" value="1"/>
</dbReference>
<dbReference type="EC" id="2.4.2.1" evidence="4"/>
<feature type="binding site" description="in other chain" evidence="4">
    <location>
        <position position="20"/>
    </location>
    <ligand>
        <name>phosphate</name>
        <dbReference type="ChEBI" id="CHEBI:43474"/>
        <note>ligand shared between dimeric partners</note>
    </ligand>
</feature>
<dbReference type="eggNOG" id="COG0813">
    <property type="taxonomic scope" value="Bacteria"/>
</dbReference>
<feature type="binding site" evidence="4">
    <location>
        <position position="43"/>
    </location>
    <ligand>
        <name>phosphate</name>
        <dbReference type="ChEBI" id="CHEBI:43474"/>
        <note>ligand shared between dimeric partners</note>
    </ligand>
</feature>
<dbReference type="InterPro" id="IPR000845">
    <property type="entry name" value="Nucleoside_phosphorylase_d"/>
</dbReference>
<feature type="site" description="Important for catalytic activity" evidence="4">
    <location>
        <position position="217"/>
    </location>
</feature>
<keyword evidence="7" id="KW-1185">Reference proteome</keyword>
<dbReference type="RefSeq" id="WP_006702690.1">
    <property type="nucleotide sequence ID" value="NZ_KI391971.1"/>
</dbReference>
<dbReference type="NCBIfam" id="TIGR00107">
    <property type="entry name" value="deoD"/>
    <property type="match status" value="1"/>
</dbReference>
<name>D0BKD1_9LACT</name>
<reference evidence="6" key="1">
    <citation type="submission" date="2009-09" db="EMBL/GenBank/DDBJ databases">
        <authorList>
            <consortium name="The Broad Institute Genome Sequencing Platform"/>
            <person name="Ward D."/>
            <person name="Feldgarden M."/>
            <person name="Earl A."/>
            <person name="Young S.K."/>
            <person name="Zeng Q."/>
            <person name="Koehrsen M."/>
            <person name="Alvarado L."/>
            <person name="Berlin A."/>
            <person name="Bochicchio J."/>
            <person name="Borenstein D."/>
            <person name="Chapman S.B."/>
            <person name="Chen Z."/>
            <person name="Engels R."/>
            <person name="Freedman E."/>
            <person name="Gellesch M."/>
            <person name="Goldberg J."/>
            <person name="Griggs A."/>
            <person name="Gujja S."/>
            <person name="Heilman E."/>
            <person name="Heiman D."/>
            <person name="Hepburn T."/>
            <person name="Howarth C."/>
            <person name="Jen D."/>
            <person name="Larson L."/>
            <person name="Lewis B."/>
            <person name="Mehta T."/>
            <person name="Park D."/>
            <person name="Pearson M."/>
            <person name="Roberts A."/>
            <person name="Saif S."/>
            <person name="Shea T."/>
            <person name="Shenoy N."/>
            <person name="Sisk P."/>
            <person name="Stolte C."/>
            <person name="Sykes S."/>
            <person name="Thomson T."/>
            <person name="Walk T."/>
            <person name="White J."/>
            <person name="Yandava C."/>
            <person name="Sibley C.D."/>
            <person name="Field T.R."/>
            <person name="Grinwis M."/>
            <person name="Eshaghurshan C.S."/>
            <person name="Surette M.G."/>
            <person name="Haas B."/>
            <person name="Nusbaum C."/>
            <person name="Birren B."/>
        </authorList>
    </citation>
    <scope>NUCLEOTIDE SEQUENCE [LARGE SCALE GENOMIC DNA]</scope>
    <source>
        <strain evidence="6">ATCC 700633</strain>
    </source>
</reference>
<dbReference type="GO" id="GO:0005829">
    <property type="term" value="C:cytosol"/>
    <property type="evidence" value="ECO:0007669"/>
    <property type="project" value="TreeGrafter"/>
</dbReference>
<dbReference type="PANTHER" id="PTHR43691:SF11">
    <property type="entry name" value="FI09636P-RELATED"/>
    <property type="match status" value="1"/>
</dbReference>
<evidence type="ECO:0000256" key="3">
    <source>
        <dbReference type="ARBA" id="ARBA00048447"/>
    </source>
</evidence>
<dbReference type="GO" id="GO:0004850">
    <property type="term" value="F:uridine phosphorylase activity"/>
    <property type="evidence" value="ECO:0007669"/>
    <property type="project" value="UniProtKB-EC"/>
</dbReference>
<dbReference type="InterPro" id="IPR004402">
    <property type="entry name" value="DeoD-type"/>
</dbReference>
<keyword evidence="1 4" id="KW-0328">Glycosyltransferase</keyword>
<evidence type="ECO:0000313" key="7">
    <source>
        <dbReference type="Proteomes" id="UP000002939"/>
    </source>
</evidence>